<evidence type="ECO:0000256" key="1">
    <source>
        <dbReference type="SAM" id="Coils"/>
    </source>
</evidence>
<gene>
    <name evidence="2" type="ORF">SLEP1_g49642</name>
</gene>
<name>A0AAV5LXL2_9ROSI</name>
<comment type="caution">
    <text evidence="2">The sequence shown here is derived from an EMBL/GenBank/DDBJ whole genome shotgun (WGS) entry which is preliminary data.</text>
</comment>
<dbReference type="EMBL" id="BPVZ01000156">
    <property type="protein sequence ID" value="GKV42205.1"/>
    <property type="molecule type" value="Genomic_DNA"/>
</dbReference>
<keyword evidence="1" id="KW-0175">Coiled coil</keyword>
<accession>A0AAV5LXL2</accession>
<reference evidence="2 3" key="1">
    <citation type="journal article" date="2021" name="Commun. Biol.">
        <title>The genome of Shorea leprosula (Dipterocarpaceae) highlights the ecological relevance of drought in aseasonal tropical rainforests.</title>
        <authorList>
            <person name="Ng K.K.S."/>
            <person name="Kobayashi M.J."/>
            <person name="Fawcett J.A."/>
            <person name="Hatakeyama M."/>
            <person name="Paape T."/>
            <person name="Ng C.H."/>
            <person name="Ang C.C."/>
            <person name="Tnah L.H."/>
            <person name="Lee C.T."/>
            <person name="Nishiyama T."/>
            <person name="Sese J."/>
            <person name="O'Brien M.J."/>
            <person name="Copetti D."/>
            <person name="Mohd Noor M.I."/>
            <person name="Ong R.C."/>
            <person name="Putra M."/>
            <person name="Sireger I.Z."/>
            <person name="Indrioko S."/>
            <person name="Kosugi Y."/>
            <person name="Izuno A."/>
            <person name="Isagi Y."/>
            <person name="Lee S.L."/>
            <person name="Shimizu K.K."/>
        </authorList>
    </citation>
    <scope>NUCLEOTIDE SEQUENCE [LARGE SCALE GENOMIC DNA]</scope>
    <source>
        <strain evidence="2">214</strain>
    </source>
</reference>
<dbReference type="AlphaFoldDB" id="A0AAV5LXL2"/>
<proteinExistence type="predicted"/>
<keyword evidence="3" id="KW-1185">Reference proteome</keyword>
<dbReference type="Proteomes" id="UP001054252">
    <property type="component" value="Unassembled WGS sequence"/>
</dbReference>
<organism evidence="2 3">
    <name type="scientific">Rubroshorea leprosula</name>
    <dbReference type="NCBI Taxonomy" id="152421"/>
    <lineage>
        <taxon>Eukaryota</taxon>
        <taxon>Viridiplantae</taxon>
        <taxon>Streptophyta</taxon>
        <taxon>Embryophyta</taxon>
        <taxon>Tracheophyta</taxon>
        <taxon>Spermatophyta</taxon>
        <taxon>Magnoliopsida</taxon>
        <taxon>eudicotyledons</taxon>
        <taxon>Gunneridae</taxon>
        <taxon>Pentapetalae</taxon>
        <taxon>rosids</taxon>
        <taxon>malvids</taxon>
        <taxon>Malvales</taxon>
        <taxon>Dipterocarpaceae</taxon>
        <taxon>Rubroshorea</taxon>
    </lineage>
</organism>
<evidence type="ECO:0000313" key="3">
    <source>
        <dbReference type="Proteomes" id="UP001054252"/>
    </source>
</evidence>
<sequence>MCSRTRKEGEIPQAFIGFSSREGCRWWLGFVRCREEEEEEQNTRAEEEERRKKCQPILIQNFPSFKSLNF</sequence>
<protein>
    <submittedName>
        <fullName evidence="2">Uncharacterized protein</fullName>
    </submittedName>
</protein>
<feature type="coiled-coil region" evidence="1">
    <location>
        <begin position="28"/>
        <end position="55"/>
    </location>
</feature>
<evidence type="ECO:0000313" key="2">
    <source>
        <dbReference type="EMBL" id="GKV42205.1"/>
    </source>
</evidence>